<feature type="chain" id="PRO_5037403666" evidence="4">
    <location>
        <begin position="29"/>
        <end position="433"/>
    </location>
</feature>
<evidence type="ECO:0000313" key="5">
    <source>
        <dbReference type="EMBL" id="MBI4922408.1"/>
    </source>
</evidence>
<dbReference type="EMBL" id="JACRAF010000031">
    <property type="protein sequence ID" value="MBI4922408.1"/>
    <property type="molecule type" value="Genomic_DNA"/>
</dbReference>
<reference evidence="5" key="1">
    <citation type="submission" date="2020-07" db="EMBL/GenBank/DDBJ databases">
        <title>Huge and variable diversity of episymbiotic CPR bacteria and DPANN archaea in groundwater ecosystems.</title>
        <authorList>
            <person name="He C.Y."/>
            <person name="Keren R."/>
            <person name="Whittaker M."/>
            <person name="Farag I.F."/>
            <person name="Doudna J."/>
            <person name="Cate J.H.D."/>
            <person name="Banfield J.F."/>
        </authorList>
    </citation>
    <scope>NUCLEOTIDE SEQUENCE</scope>
    <source>
        <strain evidence="5">NC_groundwater_1586_Pr3_B-0.1um_66_15</strain>
    </source>
</reference>
<dbReference type="GO" id="GO:0042597">
    <property type="term" value="C:periplasmic space"/>
    <property type="evidence" value="ECO:0007669"/>
    <property type="project" value="UniProtKB-SubCell"/>
</dbReference>
<sequence>MGRVFRTTLHLSVAALMTASLSLSQALAADPIHLRMTVLGGVGAGDGTVGAIKAWNDANPDIQVDLELQSDELNWQATAPTTMFAASDGPDLTWWWCSPSFQYKEMIAANLLAPLDDIYANGGYPEGTVQYFTEPDGHKYGVNTDVVWTPYVYYNKTIFADLGLTPPTTWDELYAIAAKVRGAGFQPMVTLYDYGMVNHLVDGLMMRSWTQDEYNALLRNWSPTSTEAERAHKWTDPNSIRIFQTLKDIVDKGFAADGFAGIIDDEVAKSLFTSGKAAMYQTGSWAGAGMLKQDQFEVGYFYYPPIQDVAYGPVGSWVPNCYIAFNHDKVDAAKKVITFLASKDGALAYAKASGLTIGRTDVTAEDVSFLAPMVSQMAADVGKMGAPALYESSVPPDILNTLKRTAGEVLTGVSTPEEAGQAMEDAYEEARNK</sequence>
<evidence type="ECO:0000313" key="6">
    <source>
        <dbReference type="Proteomes" id="UP000782610"/>
    </source>
</evidence>
<dbReference type="AlphaFoldDB" id="A0A933L1T9"/>
<evidence type="ECO:0000256" key="2">
    <source>
        <dbReference type="ARBA" id="ARBA00008520"/>
    </source>
</evidence>
<keyword evidence="4" id="KW-0732">Signal</keyword>
<evidence type="ECO:0000256" key="4">
    <source>
        <dbReference type="SAM" id="SignalP"/>
    </source>
</evidence>
<evidence type="ECO:0000256" key="3">
    <source>
        <dbReference type="ARBA" id="ARBA00022764"/>
    </source>
</evidence>
<dbReference type="SUPFAM" id="SSF53850">
    <property type="entry name" value="Periplasmic binding protein-like II"/>
    <property type="match status" value="1"/>
</dbReference>
<protein>
    <submittedName>
        <fullName evidence="5">Extracellular solute-binding protein</fullName>
    </submittedName>
</protein>
<name>A0A933L1T9_9HYPH</name>
<dbReference type="Gene3D" id="3.40.190.10">
    <property type="entry name" value="Periplasmic binding protein-like II"/>
    <property type="match status" value="2"/>
</dbReference>
<dbReference type="Proteomes" id="UP000782610">
    <property type="component" value="Unassembled WGS sequence"/>
</dbReference>
<dbReference type="PANTHER" id="PTHR43649">
    <property type="entry name" value="ARABINOSE-BINDING PROTEIN-RELATED"/>
    <property type="match status" value="1"/>
</dbReference>
<comment type="caution">
    <text evidence="5">The sequence shown here is derived from an EMBL/GenBank/DDBJ whole genome shotgun (WGS) entry which is preliminary data.</text>
</comment>
<keyword evidence="3" id="KW-0574">Periplasm</keyword>
<feature type="signal peptide" evidence="4">
    <location>
        <begin position="1"/>
        <end position="28"/>
    </location>
</feature>
<accession>A0A933L1T9</accession>
<evidence type="ECO:0000256" key="1">
    <source>
        <dbReference type="ARBA" id="ARBA00004418"/>
    </source>
</evidence>
<dbReference type="InterPro" id="IPR006059">
    <property type="entry name" value="SBP"/>
</dbReference>
<gene>
    <name evidence="5" type="ORF">HY834_11715</name>
</gene>
<comment type="similarity">
    <text evidence="2">Belongs to the bacterial solute-binding protein 1 family.</text>
</comment>
<proteinExistence type="inferred from homology"/>
<dbReference type="InterPro" id="IPR050490">
    <property type="entry name" value="Bact_solute-bd_prot1"/>
</dbReference>
<comment type="subcellular location">
    <subcellularLocation>
        <location evidence="1">Periplasm</location>
    </subcellularLocation>
</comment>
<organism evidence="5 6">
    <name type="scientific">Devosia nanyangense</name>
    <dbReference type="NCBI Taxonomy" id="1228055"/>
    <lineage>
        <taxon>Bacteria</taxon>
        <taxon>Pseudomonadati</taxon>
        <taxon>Pseudomonadota</taxon>
        <taxon>Alphaproteobacteria</taxon>
        <taxon>Hyphomicrobiales</taxon>
        <taxon>Devosiaceae</taxon>
        <taxon>Devosia</taxon>
    </lineage>
</organism>
<dbReference type="Pfam" id="PF13416">
    <property type="entry name" value="SBP_bac_8"/>
    <property type="match status" value="1"/>
</dbReference>